<reference evidence="2 3" key="1">
    <citation type="journal article" date="2010" name="Nature">
        <title>Genome sequence of the palaeopolyploid soybean.</title>
        <authorList>
            <person name="Schmutz J."/>
            <person name="Cannon S.B."/>
            <person name="Schlueter J."/>
            <person name="Ma J."/>
            <person name="Mitros T."/>
            <person name="Nelson W."/>
            <person name="Hyten D.L."/>
            <person name="Song Q."/>
            <person name="Thelen J.J."/>
            <person name="Cheng J."/>
            <person name="Xu D."/>
            <person name="Hellsten U."/>
            <person name="May G.D."/>
            <person name="Yu Y."/>
            <person name="Sakurai T."/>
            <person name="Umezawa T."/>
            <person name="Bhattacharyya M.K."/>
            <person name="Sandhu D."/>
            <person name="Valliyodan B."/>
            <person name="Lindquist E."/>
            <person name="Peto M."/>
            <person name="Grant D."/>
            <person name="Shu S."/>
            <person name="Goodstein D."/>
            <person name="Barry K."/>
            <person name="Futrell-Griggs M."/>
            <person name="Abernathy B."/>
            <person name="Du J."/>
            <person name="Tian Z."/>
            <person name="Zhu L."/>
            <person name="Gill N."/>
            <person name="Joshi T."/>
            <person name="Libault M."/>
            <person name="Sethuraman A."/>
            <person name="Zhang X.-C."/>
            <person name="Shinozaki K."/>
            <person name="Nguyen H.T."/>
            <person name="Wing R.A."/>
            <person name="Cregan P."/>
            <person name="Specht J."/>
            <person name="Grimwood J."/>
            <person name="Rokhsar D."/>
            <person name="Stacey G."/>
            <person name="Shoemaker R.C."/>
            <person name="Jackson S.A."/>
        </authorList>
    </citation>
    <scope>NUCLEOTIDE SEQUENCE</scope>
    <source>
        <strain evidence="3">cv. Williams 82</strain>
        <tissue evidence="2">Callus</tissue>
    </source>
</reference>
<dbReference type="Gramene" id="KRH76104">
    <property type="protein sequence ID" value="KRH76104"/>
    <property type="gene ID" value="GLYMA_01G131700"/>
</dbReference>
<name>A0A0R0LGV1_SOYBN</name>
<feature type="transmembrane region" description="Helical" evidence="1">
    <location>
        <begin position="48"/>
        <end position="72"/>
    </location>
</feature>
<gene>
    <name evidence="2" type="ORF">GLYMA_01G131700</name>
</gene>
<proteinExistence type="predicted"/>
<keyword evidence="1" id="KW-0472">Membrane</keyword>
<evidence type="ECO:0008006" key="5">
    <source>
        <dbReference type="Google" id="ProtNLM"/>
    </source>
</evidence>
<dbReference type="EMBL" id="CM000834">
    <property type="protein sequence ID" value="KRH76104.1"/>
    <property type="molecule type" value="Genomic_DNA"/>
</dbReference>
<reference evidence="2" key="3">
    <citation type="submission" date="2018-07" db="EMBL/GenBank/DDBJ databases">
        <title>WGS assembly of Glycine max.</title>
        <authorList>
            <person name="Schmutz J."/>
            <person name="Cannon S."/>
            <person name="Schlueter J."/>
            <person name="Ma J."/>
            <person name="Mitros T."/>
            <person name="Nelson W."/>
            <person name="Hyten D."/>
            <person name="Song Q."/>
            <person name="Thelen J."/>
            <person name="Cheng J."/>
            <person name="Xu D."/>
            <person name="Hellsten U."/>
            <person name="May G."/>
            <person name="Yu Y."/>
            <person name="Sakurai T."/>
            <person name="Umezawa T."/>
            <person name="Bhattacharyya M."/>
            <person name="Sandhu D."/>
            <person name="Valliyodan B."/>
            <person name="Lindquist E."/>
            <person name="Peto M."/>
            <person name="Grant D."/>
            <person name="Shu S."/>
            <person name="Goodstein D."/>
            <person name="Barry K."/>
            <person name="Futrell-Griggs M."/>
            <person name="Abernathy B."/>
            <person name="Du J."/>
            <person name="Tian Z."/>
            <person name="Zhu L."/>
            <person name="Gill N."/>
            <person name="Joshi T."/>
            <person name="Libault M."/>
            <person name="Sethuraman A."/>
            <person name="Zhang X."/>
            <person name="Shinozaki K."/>
            <person name="Nguyen H."/>
            <person name="Wing R."/>
            <person name="Cregan P."/>
            <person name="Specht J."/>
            <person name="Grimwood J."/>
            <person name="Rokhsar D."/>
            <person name="Stacey G."/>
            <person name="Shoemaker R."/>
            <person name="Jackson S."/>
        </authorList>
    </citation>
    <scope>NUCLEOTIDE SEQUENCE</scope>
    <source>
        <tissue evidence="2">Callus</tissue>
    </source>
</reference>
<sequence length="95" mass="10989">MMKMRHCVLNTQQLDSLPDVTDQEVTGIITMEDVMEKLLQFSTTVHPITSVVFLISLLIFSISMLIAIYFFVRKGDILDETDEYVHVQKNIRINL</sequence>
<evidence type="ECO:0000256" key="1">
    <source>
        <dbReference type="SAM" id="Phobius"/>
    </source>
</evidence>
<dbReference type="InParanoid" id="A0A0R0LGV1"/>
<evidence type="ECO:0000313" key="2">
    <source>
        <dbReference type="EMBL" id="KRH76104.1"/>
    </source>
</evidence>
<protein>
    <recommendedName>
        <fullName evidence="5">CBS domain-containing protein</fullName>
    </recommendedName>
</protein>
<keyword evidence="4" id="KW-1185">Reference proteome</keyword>
<dbReference type="STRING" id="3847.A0A0R0LGV1"/>
<keyword evidence="1" id="KW-0812">Transmembrane</keyword>
<organism evidence="2">
    <name type="scientific">Glycine max</name>
    <name type="common">Soybean</name>
    <name type="synonym">Glycine hispida</name>
    <dbReference type="NCBI Taxonomy" id="3847"/>
    <lineage>
        <taxon>Eukaryota</taxon>
        <taxon>Viridiplantae</taxon>
        <taxon>Streptophyta</taxon>
        <taxon>Embryophyta</taxon>
        <taxon>Tracheophyta</taxon>
        <taxon>Spermatophyta</taxon>
        <taxon>Magnoliopsida</taxon>
        <taxon>eudicotyledons</taxon>
        <taxon>Gunneridae</taxon>
        <taxon>Pentapetalae</taxon>
        <taxon>rosids</taxon>
        <taxon>fabids</taxon>
        <taxon>Fabales</taxon>
        <taxon>Fabaceae</taxon>
        <taxon>Papilionoideae</taxon>
        <taxon>50 kb inversion clade</taxon>
        <taxon>NPAAA clade</taxon>
        <taxon>indigoferoid/millettioid clade</taxon>
        <taxon>Phaseoleae</taxon>
        <taxon>Glycine</taxon>
        <taxon>Glycine subgen. Soja</taxon>
    </lineage>
</organism>
<evidence type="ECO:0000313" key="3">
    <source>
        <dbReference type="EnsemblPlants" id="KRH76104"/>
    </source>
</evidence>
<evidence type="ECO:0000313" key="4">
    <source>
        <dbReference type="Proteomes" id="UP000008827"/>
    </source>
</evidence>
<keyword evidence="1" id="KW-1133">Transmembrane helix</keyword>
<reference evidence="3" key="2">
    <citation type="submission" date="2018-02" db="UniProtKB">
        <authorList>
            <consortium name="EnsemblPlants"/>
        </authorList>
    </citation>
    <scope>IDENTIFICATION</scope>
    <source>
        <strain evidence="3">Williams 82</strain>
    </source>
</reference>
<dbReference type="AlphaFoldDB" id="A0A0R0LGV1"/>
<dbReference type="Proteomes" id="UP000008827">
    <property type="component" value="Chromosome 1"/>
</dbReference>
<dbReference type="EnsemblPlants" id="KRH76104">
    <property type="protein sequence ID" value="KRH76104"/>
    <property type="gene ID" value="GLYMA_01G131700"/>
</dbReference>
<accession>A0A0R0LGV1</accession>